<comment type="caution">
    <text evidence="2">The sequence shown here is derived from an EMBL/GenBank/DDBJ whole genome shotgun (WGS) entry which is preliminary data.</text>
</comment>
<evidence type="ECO:0000256" key="1">
    <source>
        <dbReference type="SAM" id="MobiDB-lite"/>
    </source>
</evidence>
<sequence>MPPPANLQPTTTPDRHRHHPSNFEIDFNPINLICDTLKNRPSKRNCLIFAMQPSTENIGMGEYKYEESYIAPSQMAQSDGASCRVFFEPSQDNAGYIHSYSNVMQGIPLAALQTSPNRAPPGLHAANHQGSIGHVAVGHQLAFPGQDPHLQGPMAFTSSSLGQLTAMPNPRVTQISTAGAQATLTSDQSGHLMSMPAGNVGHMAPAHPQVMGQALARNPTRAHSVAPNLGSGGEVEVRPILIDYIVFIRSAQNQAVGSSKATPSVKEWDCQPQSTCHSTFHVPSNCNTCTYVHNYLIC</sequence>
<reference evidence="2 3" key="1">
    <citation type="submission" date="2019-05" db="EMBL/GenBank/DDBJ databases">
        <title>Emergence of the Ug99 lineage of the wheat stem rust pathogen through somatic hybridization.</title>
        <authorList>
            <person name="Li F."/>
            <person name="Upadhyaya N.M."/>
            <person name="Sperschneider J."/>
            <person name="Matny O."/>
            <person name="Nguyen-Phuc H."/>
            <person name="Mago R."/>
            <person name="Raley C."/>
            <person name="Miller M.E."/>
            <person name="Silverstein K.A.T."/>
            <person name="Henningsen E."/>
            <person name="Hirsch C.D."/>
            <person name="Visser B."/>
            <person name="Pretorius Z.A."/>
            <person name="Steffenson B.J."/>
            <person name="Schwessinger B."/>
            <person name="Dodds P.N."/>
            <person name="Figueroa M."/>
        </authorList>
    </citation>
    <scope>NUCLEOTIDE SEQUENCE [LARGE SCALE GENOMIC DNA]</scope>
    <source>
        <strain evidence="2 3">Ug99</strain>
    </source>
</reference>
<organism evidence="2 3">
    <name type="scientific">Puccinia graminis f. sp. tritici</name>
    <dbReference type="NCBI Taxonomy" id="56615"/>
    <lineage>
        <taxon>Eukaryota</taxon>
        <taxon>Fungi</taxon>
        <taxon>Dikarya</taxon>
        <taxon>Basidiomycota</taxon>
        <taxon>Pucciniomycotina</taxon>
        <taxon>Pucciniomycetes</taxon>
        <taxon>Pucciniales</taxon>
        <taxon>Pucciniaceae</taxon>
        <taxon>Puccinia</taxon>
    </lineage>
</organism>
<proteinExistence type="predicted"/>
<name>A0A5B0S315_PUCGR</name>
<accession>A0A5B0S315</accession>
<feature type="region of interest" description="Disordered" evidence="1">
    <location>
        <begin position="1"/>
        <end position="22"/>
    </location>
</feature>
<dbReference type="AlphaFoldDB" id="A0A5B0S315"/>
<gene>
    <name evidence="2" type="ORF">PGTUg99_005698</name>
</gene>
<evidence type="ECO:0000313" key="3">
    <source>
        <dbReference type="Proteomes" id="UP000325313"/>
    </source>
</evidence>
<protein>
    <submittedName>
        <fullName evidence="2">Uncharacterized protein</fullName>
    </submittedName>
</protein>
<dbReference type="EMBL" id="VDEP01000078">
    <property type="protein sequence ID" value="KAA1132561.1"/>
    <property type="molecule type" value="Genomic_DNA"/>
</dbReference>
<evidence type="ECO:0000313" key="2">
    <source>
        <dbReference type="EMBL" id="KAA1132561.1"/>
    </source>
</evidence>
<dbReference type="Proteomes" id="UP000325313">
    <property type="component" value="Unassembled WGS sequence"/>
</dbReference>